<gene>
    <name evidence="2" type="ORF">SCF082_LOCUS45967</name>
</gene>
<evidence type="ECO:0000256" key="1">
    <source>
        <dbReference type="SAM" id="MobiDB-lite"/>
    </source>
</evidence>
<organism evidence="2 3">
    <name type="scientific">Durusdinium trenchii</name>
    <dbReference type="NCBI Taxonomy" id="1381693"/>
    <lineage>
        <taxon>Eukaryota</taxon>
        <taxon>Sar</taxon>
        <taxon>Alveolata</taxon>
        <taxon>Dinophyceae</taxon>
        <taxon>Suessiales</taxon>
        <taxon>Symbiodiniaceae</taxon>
        <taxon>Durusdinium</taxon>
    </lineage>
</organism>
<comment type="caution">
    <text evidence="2">The sequence shown here is derived from an EMBL/GenBank/DDBJ whole genome shotgun (WGS) entry which is preliminary data.</text>
</comment>
<dbReference type="Proteomes" id="UP001642464">
    <property type="component" value="Unassembled WGS sequence"/>
</dbReference>
<feature type="compositionally biased region" description="Basic and acidic residues" evidence="1">
    <location>
        <begin position="99"/>
        <end position="109"/>
    </location>
</feature>
<dbReference type="EMBL" id="CAXAMM010041206">
    <property type="protein sequence ID" value="CAK9098028.1"/>
    <property type="molecule type" value="Genomic_DNA"/>
</dbReference>
<feature type="region of interest" description="Disordered" evidence="1">
    <location>
        <begin position="1"/>
        <end position="24"/>
    </location>
</feature>
<accession>A0ABP0RBR4</accession>
<evidence type="ECO:0008006" key="4">
    <source>
        <dbReference type="Google" id="ProtNLM"/>
    </source>
</evidence>
<reference evidence="2 3" key="1">
    <citation type="submission" date="2024-02" db="EMBL/GenBank/DDBJ databases">
        <authorList>
            <person name="Chen Y."/>
            <person name="Shah S."/>
            <person name="Dougan E. K."/>
            <person name="Thang M."/>
            <person name="Chan C."/>
        </authorList>
    </citation>
    <scope>NUCLEOTIDE SEQUENCE [LARGE SCALE GENOMIC DNA]</scope>
</reference>
<evidence type="ECO:0000313" key="3">
    <source>
        <dbReference type="Proteomes" id="UP001642464"/>
    </source>
</evidence>
<evidence type="ECO:0000313" key="2">
    <source>
        <dbReference type="EMBL" id="CAK9098028.1"/>
    </source>
</evidence>
<name>A0ABP0RBR4_9DINO</name>
<feature type="compositionally biased region" description="Acidic residues" evidence="1">
    <location>
        <begin position="110"/>
        <end position="121"/>
    </location>
</feature>
<proteinExistence type="predicted"/>
<feature type="region of interest" description="Disordered" evidence="1">
    <location>
        <begin position="99"/>
        <end position="123"/>
    </location>
</feature>
<protein>
    <recommendedName>
        <fullName evidence="4">Pyruvate kinase</fullName>
    </recommendedName>
</protein>
<keyword evidence="3" id="KW-1185">Reference proteome</keyword>
<sequence>MLYRHVEARGTGAGSGDRSQSPGVADVTGLGEAARIGSVVRLVKLRCKTVVPCDSAELLSMIFMRLTRILLTLASTSDCHGHDPADPVSLLQRRLRPDTDEVGQRHDAGADDDEDVDDEGEDRAITNLTVSDGRCESLGHRWSTWMPVSPTLLPGVKTRSVDGIKSTWLLETAPKWICLERDETSTSILTDIESLQYAQSCVTKGYGFQSLYLGNAMGPGLCGRWVQRKKVLKTWMTTIEVGTAYKQCIAAAKLSTRLVKVVGHTFDHLLFCQHRRLNNEAQRVKESLPLPEEMTFPKKAIQVSKDLGNTTRRHVFVMGPEGSATRLWTMLLAKGLHLDLRMLNTAHSDHIYNDQAALFHISLPNGGSCKKDFDFSREPLLTDFGGDAAAYAEKAVTTRSLRPMQKLPFFWLDPKELLEKHHQRGDPITVVLVCRDPRALVAMKIFHHCTPMSSC</sequence>